<dbReference type="GO" id="GO:0005886">
    <property type="term" value="C:plasma membrane"/>
    <property type="evidence" value="ECO:0007669"/>
    <property type="project" value="TreeGrafter"/>
</dbReference>
<dbReference type="InterPro" id="IPR043128">
    <property type="entry name" value="Rev_trsase/Diguanyl_cyclase"/>
</dbReference>
<dbReference type="PROSITE" id="PS50887">
    <property type="entry name" value="GGDEF"/>
    <property type="match status" value="1"/>
</dbReference>
<proteinExistence type="predicted"/>
<dbReference type="eggNOG" id="COG2199">
    <property type="taxonomic scope" value="Bacteria"/>
</dbReference>
<dbReference type="SMART" id="SM00267">
    <property type="entry name" value="GGDEF"/>
    <property type="match status" value="1"/>
</dbReference>
<evidence type="ECO:0000259" key="1">
    <source>
        <dbReference type="PROSITE" id="PS50887"/>
    </source>
</evidence>
<evidence type="ECO:0000313" key="2">
    <source>
        <dbReference type="EMBL" id="SES34527.1"/>
    </source>
</evidence>
<dbReference type="PANTHER" id="PTHR45138:SF9">
    <property type="entry name" value="DIGUANYLATE CYCLASE DGCM-RELATED"/>
    <property type="match status" value="1"/>
</dbReference>
<dbReference type="SUPFAM" id="SSF55073">
    <property type="entry name" value="Nucleotide cyclase"/>
    <property type="match status" value="1"/>
</dbReference>
<dbReference type="InterPro" id="IPR029787">
    <property type="entry name" value="Nucleotide_cyclase"/>
</dbReference>
<dbReference type="GO" id="GO:1902201">
    <property type="term" value="P:negative regulation of bacterial-type flagellum-dependent cell motility"/>
    <property type="evidence" value="ECO:0007669"/>
    <property type="project" value="TreeGrafter"/>
</dbReference>
<dbReference type="AlphaFoldDB" id="A0A1H9WLE8"/>
<dbReference type="EMBL" id="FOGJ01000031">
    <property type="protein sequence ID" value="SES34527.1"/>
    <property type="molecule type" value="Genomic_DNA"/>
</dbReference>
<dbReference type="Pfam" id="PF00990">
    <property type="entry name" value="GGDEF"/>
    <property type="match status" value="1"/>
</dbReference>
<dbReference type="Proteomes" id="UP000182584">
    <property type="component" value="Unassembled WGS sequence"/>
</dbReference>
<dbReference type="FunFam" id="3.30.70.270:FF:000001">
    <property type="entry name" value="Diguanylate cyclase domain protein"/>
    <property type="match status" value="1"/>
</dbReference>
<evidence type="ECO:0000313" key="3">
    <source>
        <dbReference type="Proteomes" id="UP000182584"/>
    </source>
</evidence>
<dbReference type="NCBIfam" id="TIGR00254">
    <property type="entry name" value="GGDEF"/>
    <property type="match status" value="1"/>
</dbReference>
<feature type="domain" description="GGDEF" evidence="1">
    <location>
        <begin position="315"/>
        <end position="444"/>
    </location>
</feature>
<accession>A0A1H9WLE8</accession>
<reference evidence="2 3" key="1">
    <citation type="submission" date="2016-10" db="EMBL/GenBank/DDBJ databases">
        <authorList>
            <person name="de Groot N.N."/>
        </authorList>
    </citation>
    <scope>NUCLEOTIDE SEQUENCE [LARGE SCALE GENOMIC DNA]</scope>
    <source>
        <strain evidence="2 3">AR40</strain>
    </source>
</reference>
<name>A0A1H9WLE8_BUTFI</name>
<sequence>MEELLGGVLGMDINNIDEYTPESVTKIMSEMVDQVIIVDSNTNRYRRIISRGFMDEFLPPNGYYDKLLETLYFHMKDSGDTVVDGYKVFLSSYGTYDDKYTRRCKMVYNDEPHIVQMTIYPVKGTGMYVFVLNELDYEDSRSDMLASTKVNTIQNTYLFSMYIDLIKNTTSSINVSEVSDETMHSRILYTDWRLMIVNMIWPQDKEKFLRRTDPEYLKEHFAPGQYSSFDVKMQNLEGVYIWVKLIFSRSQTLNADDYRFVFMVQDINESMTNMNTYLKEFEEKASIDALTGVFNHGRIETEITNAIENVKKTGEASSIMILDIDFFKEVNDNFGHSVGDKTLKVFSKVVGDYLKERGSVLGRWGGEEFVAVCYNSSIDKTRELSESLLDRIRSQHFEKVGNITASIGATALKMGDDLTSAFERMDKALYQAKSDGRNCVRVID</sequence>
<protein>
    <submittedName>
        <fullName evidence="2">Diguanylate cyclase (GGDEF) domain-containing protein</fullName>
    </submittedName>
</protein>
<dbReference type="InterPro" id="IPR000160">
    <property type="entry name" value="GGDEF_dom"/>
</dbReference>
<organism evidence="2 3">
    <name type="scientific">Butyrivibrio fibrisolvens</name>
    <dbReference type="NCBI Taxonomy" id="831"/>
    <lineage>
        <taxon>Bacteria</taxon>
        <taxon>Bacillati</taxon>
        <taxon>Bacillota</taxon>
        <taxon>Clostridia</taxon>
        <taxon>Lachnospirales</taxon>
        <taxon>Lachnospiraceae</taxon>
        <taxon>Butyrivibrio</taxon>
    </lineage>
</organism>
<dbReference type="Gene3D" id="3.30.70.270">
    <property type="match status" value="1"/>
</dbReference>
<dbReference type="CDD" id="cd01949">
    <property type="entry name" value="GGDEF"/>
    <property type="match status" value="1"/>
</dbReference>
<dbReference type="InterPro" id="IPR050469">
    <property type="entry name" value="Diguanylate_Cyclase"/>
</dbReference>
<dbReference type="GO" id="GO:0052621">
    <property type="term" value="F:diguanylate cyclase activity"/>
    <property type="evidence" value="ECO:0007669"/>
    <property type="project" value="TreeGrafter"/>
</dbReference>
<gene>
    <name evidence="2" type="ORF">SAMN04487884_13127</name>
</gene>
<dbReference type="PANTHER" id="PTHR45138">
    <property type="entry name" value="REGULATORY COMPONENTS OF SENSORY TRANSDUCTION SYSTEM"/>
    <property type="match status" value="1"/>
</dbReference>
<dbReference type="GO" id="GO:0043709">
    <property type="term" value="P:cell adhesion involved in single-species biofilm formation"/>
    <property type="evidence" value="ECO:0007669"/>
    <property type="project" value="TreeGrafter"/>
</dbReference>